<dbReference type="Proteomes" id="UP000815677">
    <property type="component" value="Unassembled WGS sequence"/>
</dbReference>
<gene>
    <name evidence="1" type="ORF">MCHLO_07488</name>
</gene>
<protein>
    <recommendedName>
        <fullName evidence="3">F-box domain-containing protein</fullName>
    </recommendedName>
</protein>
<evidence type="ECO:0008006" key="3">
    <source>
        <dbReference type="Google" id="ProtNLM"/>
    </source>
</evidence>
<proteinExistence type="predicted"/>
<evidence type="ECO:0000313" key="2">
    <source>
        <dbReference type="Proteomes" id="UP000815677"/>
    </source>
</evidence>
<name>A0ABQ0LGI2_MYCCL</name>
<evidence type="ECO:0000313" key="1">
    <source>
        <dbReference type="EMBL" id="GAT50219.1"/>
    </source>
</evidence>
<dbReference type="EMBL" id="DF846343">
    <property type="protein sequence ID" value="GAT50219.1"/>
    <property type="molecule type" value="Genomic_DNA"/>
</dbReference>
<sequence>MSRVFSLLTTAMNAWIAGDIPLTQRIQQLLSSNAPPLESETPSIHLVETAIQARIARVDGELAVLAAHQAQLEATRASLLLEYQSIRGLLSPLRRFPTELLAEVFKASVLPQSRSTRGLDRSMDLRNGPWSLMHISSWWRSVALATPAIWTCIRSNFHGDSAQPYPLHLLQAHAGHAVELHVDFGASEVCDLSPQIAAFSALAEHSAKWLELKINLIPEIYLLLNDLMGQVPSLRRASIGWNGPLDELSSIVFMENAASLVDLALYNAAQYRQIHAPFSNLTRYDLMVPWTTHRDILKQASCLVEARLLTSEADVEALGWPGPEREIALLRLRRLYVSHGDILDKIHAPKLSEITYEHFNPADLSTSEHLESLVAFSSCSLSCICLTGDPSSEAAIVVLQKFANISELRMLWVDENGEEEVGALFSALMGDVGFGPLAPSLVSLSLGWDHWVYLDDDPQDFDLLEKMFIARSKAPECALRRVELFRSSRNWTIPEELLASIAELAAEGKEMVFLAGKPAEALIDFYDLSGGYWL</sequence>
<organism evidence="1 2">
    <name type="scientific">Mycena chlorophos</name>
    <name type="common">Agaric fungus</name>
    <name type="synonym">Agaricus chlorophos</name>
    <dbReference type="NCBI Taxonomy" id="658473"/>
    <lineage>
        <taxon>Eukaryota</taxon>
        <taxon>Fungi</taxon>
        <taxon>Dikarya</taxon>
        <taxon>Basidiomycota</taxon>
        <taxon>Agaricomycotina</taxon>
        <taxon>Agaricomycetes</taxon>
        <taxon>Agaricomycetidae</taxon>
        <taxon>Agaricales</taxon>
        <taxon>Marasmiineae</taxon>
        <taxon>Mycenaceae</taxon>
        <taxon>Mycena</taxon>
    </lineage>
</organism>
<keyword evidence="2" id="KW-1185">Reference proteome</keyword>
<reference evidence="1" key="1">
    <citation type="submission" date="2014-09" db="EMBL/GenBank/DDBJ databases">
        <title>Genome sequence of the luminous mushroom Mycena chlorophos for searching fungal bioluminescence genes.</title>
        <authorList>
            <person name="Tanaka Y."/>
            <person name="Kasuga D."/>
            <person name="Oba Y."/>
            <person name="Hase S."/>
            <person name="Sato K."/>
            <person name="Oba Y."/>
            <person name="Sakakibara Y."/>
        </authorList>
    </citation>
    <scope>NUCLEOTIDE SEQUENCE</scope>
</reference>
<accession>A0ABQ0LGI2</accession>